<keyword evidence="12" id="KW-1185">Reference proteome</keyword>
<name>A0A5J9UC98_9POAL</name>
<feature type="chain" id="PRO_5023856097" description="Pectate lyase superfamily protein domain-containing protein" evidence="10">
    <location>
        <begin position="22"/>
        <end position="490"/>
    </location>
</feature>
<evidence type="ECO:0000256" key="8">
    <source>
        <dbReference type="RuleBase" id="RU361169"/>
    </source>
</evidence>
<dbReference type="GO" id="GO:0005975">
    <property type="term" value="P:carbohydrate metabolic process"/>
    <property type="evidence" value="ECO:0007669"/>
    <property type="project" value="InterPro"/>
</dbReference>
<dbReference type="AlphaFoldDB" id="A0A5J9UC98"/>
<evidence type="ECO:0000256" key="7">
    <source>
        <dbReference type="ARBA" id="ARBA00023316"/>
    </source>
</evidence>
<feature type="compositionally biased region" description="Pro residues" evidence="9">
    <location>
        <begin position="50"/>
        <end position="85"/>
    </location>
</feature>
<dbReference type="InterPro" id="IPR012334">
    <property type="entry name" value="Pectin_lyas_fold"/>
</dbReference>
<dbReference type="InterPro" id="IPR011050">
    <property type="entry name" value="Pectin_lyase_fold/virulence"/>
</dbReference>
<keyword evidence="6 8" id="KW-0326">Glycosidase</keyword>
<evidence type="ECO:0000256" key="6">
    <source>
        <dbReference type="ARBA" id="ARBA00023295"/>
    </source>
</evidence>
<dbReference type="Gene3D" id="2.160.20.10">
    <property type="entry name" value="Single-stranded right-handed beta-helix, Pectin lyase-like"/>
    <property type="match status" value="1"/>
</dbReference>
<dbReference type="SMART" id="SM00710">
    <property type="entry name" value="PbH1"/>
    <property type="match status" value="5"/>
</dbReference>
<dbReference type="OrthoDB" id="187139at2759"/>
<dbReference type="FunFam" id="2.160.20.10:FF:000012">
    <property type="entry name" value="Polygalacturonase At1g48100 family"/>
    <property type="match status" value="1"/>
</dbReference>
<feature type="region of interest" description="Disordered" evidence="9">
    <location>
        <begin position="33"/>
        <end position="87"/>
    </location>
</feature>
<dbReference type="Proteomes" id="UP000324897">
    <property type="component" value="Unassembled WGS sequence"/>
</dbReference>
<feature type="non-terminal residue" evidence="11">
    <location>
        <position position="1"/>
    </location>
</feature>
<comment type="caution">
    <text evidence="11">The sequence shown here is derived from an EMBL/GenBank/DDBJ whole genome shotgun (WGS) entry which is preliminary data.</text>
</comment>
<comment type="subcellular location">
    <subcellularLocation>
        <location evidence="1">Secreted</location>
        <location evidence="1">Cell wall</location>
    </subcellularLocation>
</comment>
<dbReference type="EMBL" id="RWGY01000026">
    <property type="protein sequence ID" value="TVU21305.1"/>
    <property type="molecule type" value="Genomic_DNA"/>
</dbReference>
<comment type="similarity">
    <text evidence="2 8">Belongs to the glycosyl hydrolase 28 family.</text>
</comment>
<evidence type="ECO:0000313" key="11">
    <source>
        <dbReference type="EMBL" id="TVU21305.1"/>
    </source>
</evidence>
<evidence type="ECO:0000313" key="12">
    <source>
        <dbReference type="Proteomes" id="UP000324897"/>
    </source>
</evidence>
<proteinExistence type="inferred from homology"/>
<keyword evidence="7" id="KW-0961">Cell wall biogenesis/degradation</keyword>
<evidence type="ECO:0000256" key="9">
    <source>
        <dbReference type="SAM" id="MobiDB-lite"/>
    </source>
</evidence>
<protein>
    <recommendedName>
        <fullName evidence="13">Pectate lyase superfamily protein domain-containing protein</fullName>
    </recommendedName>
</protein>
<feature type="compositionally biased region" description="Basic residues" evidence="9">
    <location>
        <begin position="33"/>
        <end position="48"/>
    </location>
</feature>
<evidence type="ECO:0008006" key="13">
    <source>
        <dbReference type="Google" id="ProtNLM"/>
    </source>
</evidence>
<dbReference type="Pfam" id="PF00295">
    <property type="entry name" value="Glyco_hydro_28"/>
    <property type="match status" value="1"/>
</dbReference>
<organism evidence="11 12">
    <name type="scientific">Eragrostis curvula</name>
    <name type="common">weeping love grass</name>
    <dbReference type="NCBI Taxonomy" id="38414"/>
    <lineage>
        <taxon>Eukaryota</taxon>
        <taxon>Viridiplantae</taxon>
        <taxon>Streptophyta</taxon>
        <taxon>Embryophyta</taxon>
        <taxon>Tracheophyta</taxon>
        <taxon>Spermatophyta</taxon>
        <taxon>Magnoliopsida</taxon>
        <taxon>Liliopsida</taxon>
        <taxon>Poales</taxon>
        <taxon>Poaceae</taxon>
        <taxon>PACMAD clade</taxon>
        <taxon>Chloridoideae</taxon>
        <taxon>Eragrostideae</taxon>
        <taxon>Eragrostidinae</taxon>
        <taxon>Eragrostis</taxon>
    </lineage>
</organism>
<dbReference type="GO" id="GO:0004650">
    <property type="term" value="F:polygalacturonase activity"/>
    <property type="evidence" value="ECO:0007669"/>
    <property type="project" value="InterPro"/>
</dbReference>
<dbReference type="SUPFAM" id="SSF51126">
    <property type="entry name" value="Pectin lyase-like"/>
    <property type="match status" value="1"/>
</dbReference>
<evidence type="ECO:0000256" key="10">
    <source>
        <dbReference type="SAM" id="SignalP"/>
    </source>
</evidence>
<accession>A0A5J9UC98</accession>
<keyword evidence="4" id="KW-0964">Secreted</keyword>
<keyword evidence="10" id="KW-0732">Signal</keyword>
<dbReference type="InterPro" id="IPR006626">
    <property type="entry name" value="PbH1"/>
</dbReference>
<gene>
    <name evidence="11" type="ORF">EJB05_30933</name>
</gene>
<dbReference type="GO" id="GO:0071555">
    <property type="term" value="P:cell wall organization"/>
    <property type="evidence" value="ECO:0007669"/>
    <property type="project" value="UniProtKB-KW"/>
</dbReference>
<sequence>MALTNTRPAIALLLALTVASSFLCDGVGARRHAKHTRHNSHSHSHSHPPSHAPGPRRAPPRPQPWSPPAPPPSSYPTPGAGPAPAPAEGGVTVYDVVKDFGAVGDGVTDDTDAIKTAWDTACQDDGPGVVLASAGHTFLVHTTFFNGPCQGTVTIQLDGTIVAPSDPETWPANSKRNWLVFYQAHGMSLRGAGLIDGKGQKWWDLPCKPHKGGASSHGGLCDSPVALRFFQSNGVTVQGLKVQNSPEFHFRFDGCRGVEVRGLSITSPALSPNTDGIHVENTTDVRISDTAVSNGDDCISIGAGALNVHIENVTCGPGGHGISIGSLGKAGSRACVANITVRNAVIRRSDNGVRIKTWQGGSGSVSGVSFENVRMDAVRNPIIIDQYYCVSRNCENSTTAVFVSGVSYAGIRGTYDVRSPPIHFGCSDAVPCTNITLTDVELLPAEGQRIDDPFCWNVYGNATTPTVPPVDCLIDGAPKHTEDDTSLKCY</sequence>
<evidence type="ECO:0000256" key="5">
    <source>
        <dbReference type="ARBA" id="ARBA00022801"/>
    </source>
</evidence>
<keyword evidence="3" id="KW-0134">Cell wall</keyword>
<reference evidence="11 12" key="1">
    <citation type="journal article" date="2019" name="Sci. Rep.">
        <title>A high-quality genome of Eragrostis curvula grass provides insights into Poaceae evolution and supports new strategies to enhance forage quality.</title>
        <authorList>
            <person name="Carballo J."/>
            <person name="Santos B.A.C.M."/>
            <person name="Zappacosta D."/>
            <person name="Garbus I."/>
            <person name="Selva J.P."/>
            <person name="Gallo C.A."/>
            <person name="Diaz A."/>
            <person name="Albertini E."/>
            <person name="Caccamo M."/>
            <person name="Echenique V."/>
        </authorList>
    </citation>
    <scope>NUCLEOTIDE SEQUENCE [LARGE SCALE GENOMIC DNA]</scope>
    <source>
        <strain evidence="12">cv. Victoria</strain>
        <tissue evidence="11">Leaf</tissue>
    </source>
</reference>
<evidence type="ECO:0000256" key="1">
    <source>
        <dbReference type="ARBA" id="ARBA00004191"/>
    </source>
</evidence>
<dbReference type="PANTHER" id="PTHR31375">
    <property type="match status" value="1"/>
</dbReference>
<dbReference type="InterPro" id="IPR000743">
    <property type="entry name" value="Glyco_hydro_28"/>
</dbReference>
<dbReference type="Gramene" id="TVU21305">
    <property type="protein sequence ID" value="TVU21305"/>
    <property type="gene ID" value="EJB05_30933"/>
</dbReference>
<evidence type="ECO:0000256" key="3">
    <source>
        <dbReference type="ARBA" id="ARBA00022512"/>
    </source>
</evidence>
<evidence type="ECO:0000256" key="4">
    <source>
        <dbReference type="ARBA" id="ARBA00022525"/>
    </source>
</evidence>
<feature type="signal peptide" evidence="10">
    <location>
        <begin position="1"/>
        <end position="21"/>
    </location>
</feature>
<keyword evidence="5 8" id="KW-0378">Hydrolase</keyword>
<evidence type="ECO:0000256" key="2">
    <source>
        <dbReference type="ARBA" id="ARBA00008834"/>
    </source>
</evidence>